<feature type="region of interest" description="Disordered" evidence="1">
    <location>
        <begin position="1"/>
        <end position="23"/>
    </location>
</feature>
<organism evidence="2 3">
    <name type="scientific">Gymnopus androsaceus JB14</name>
    <dbReference type="NCBI Taxonomy" id="1447944"/>
    <lineage>
        <taxon>Eukaryota</taxon>
        <taxon>Fungi</taxon>
        <taxon>Dikarya</taxon>
        <taxon>Basidiomycota</taxon>
        <taxon>Agaricomycotina</taxon>
        <taxon>Agaricomycetes</taxon>
        <taxon>Agaricomycetidae</taxon>
        <taxon>Agaricales</taxon>
        <taxon>Marasmiineae</taxon>
        <taxon>Omphalotaceae</taxon>
        <taxon>Gymnopus</taxon>
    </lineage>
</organism>
<keyword evidence="3" id="KW-1185">Reference proteome</keyword>
<evidence type="ECO:0000256" key="1">
    <source>
        <dbReference type="SAM" id="MobiDB-lite"/>
    </source>
</evidence>
<dbReference type="AlphaFoldDB" id="A0A6A4GAX9"/>
<dbReference type="Proteomes" id="UP000799118">
    <property type="component" value="Unassembled WGS sequence"/>
</dbReference>
<dbReference type="EMBL" id="ML771304">
    <property type="protein sequence ID" value="KAE9382578.1"/>
    <property type="molecule type" value="Genomic_DNA"/>
</dbReference>
<sequence>MACLQDDQADKDAKTASNGNSVHDPALLWKDVDLDMEDVIQGRDNDPDGEFSDEEVFDALERAGNHLGGLGVILSAGNTKIVRFSQIFTQGSHSN</sequence>
<evidence type="ECO:0000313" key="3">
    <source>
        <dbReference type="Proteomes" id="UP000799118"/>
    </source>
</evidence>
<evidence type="ECO:0000313" key="2">
    <source>
        <dbReference type="EMBL" id="KAE9382578.1"/>
    </source>
</evidence>
<reference evidence="2" key="1">
    <citation type="journal article" date="2019" name="Environ. Microbiol.">
        <title>Fungal ecological strategies reflected in gene transcription - a case study of two litter decomposers.</title>
        <authorList>
            <person name="Barbi F."/>
            <person name="Kohler A."/>
            <person name="Barry K."/>
            <person name="Baskaran P."/>
            <person name="Daum C."/>
            <person name="Fauchery L."/>
            <person name="Ihrmark K."/>
            <person name="Kuo A."/>
            <person name="LaButti K."/>
            <person name="Lipzen A."/>
            <person name="Morin E."/>
            <person name="Grigoriev I.V."/>
            <person name="Henrissat B."/>
            <person name="Lindahl B."/>
            <person name="Martin F."/>
        </authorList>
    </citation>
    <scope>NUCLEOTIDE SEQUENCE</scope>
    <source>
        <strain evidence="2">JB14</strain>
    </source>
</reference>
<name>A0A6A4GAX9_9AGAR</name>
<proteinExistence type="predicted"/>
<accession>A0A6A4GAX9</accession>
<protein>
    <submittedName>
        <fullName evidence="2">Uncharacterized protein</fullName>
    </submittedName>
</protein>
<gene>
    <name evidence="2" type="ORF">BT96DRAFT_1010390</name>
</gene>